<evidence type="ECO:0000259" key="6">
    <source>
        <dbReference type="PROSITE" id="PS50071"/>
    </source>
</evidence>
<accession>A0ABM1DYG4</accession>
<name>A0ABM1DYG4_PRICU</name>
<dbReference type="PROSITE" id="PS50071">
    <property type="entry name" value="HOMEOBOX_2"/>
    <property type="match status" value="1"/>
</dbReference>
<feature type="domain" description="Homeobox" evidence="6">
    <location>
        <begin position="132"/>
        <end position="195"/>
    </location>
</feature>
<dbReference type="InterPro" id="IPR001356">
    <property type="entry name" value="HD"/>
</dbReference>
<evidence type="ECO:0000313" key="8">
    <source>
        <dbReference type="RefSeq" id="XP_014664985.1"/>
    </source>
</evidence>
<evidence type="ECO:0000256" key="1">
    <source>
        <dbReference type="ARBA" id="ARBA00004123"/>
    </source>
</evidence>
<dbReference type="Gene3D" id="1.10.10.60">
    <property type="entry name" value="Homeodomain-like"/>
    <property type="match status" value="1"/>
</dbReference>
<evidence type="ECO:0000313" key="7">
    <source>
        <dbReference type="Proteomes" id="UP000695022"/>
    </source>
</evidence>
<dbReference type="RefSeq" id="XP_014664985.1">
    <property type="nucleotide sequence ID" value="XM_014809499.1"/>
</dbReference>
<keyword evidence="7" id="KW-1185">Reference proteome</keyword>
<dbReference type="Pfam" id="PF05920">
    <property type="entry name" value="Homeobox_KN"/>
    <property type="match status" value="1"/>
</dbReference>
<protein>
    <submittedName>
        <fullName evidence="8">Pre-B-cell leukemia transcription factor 4-like</fullName>
    </submittedName>
</protein>
<keyword evidence="3 5" id="KW-0371">Homeobox</keyword>
<dbReference type="InterPro" id="IPR050224">
    <property type="entry name" value="TALE_homeobox"/>
</dbReference>
<keyword evidence="4 5" id="KW-0539">Nucleus</keyword>
<evidence type="ECO:0000256" key="5">
    <source>
        <dbReference type="PROSITE-ProRule" id="PRU00108"/>
    </source>
</evidence>
<reference evidence="8" key="1">
    <citation type="submission" date="2025-08" db="UniProtKB">
        <authorList>
            <consortium name="RefSeq"/>
        </authorList>
    </citation>
    <scope>IDENTIFICATION</scope>
</reference>
<feature type="DNA-binding region" description="Homeobox" evidence="5">
    <location>
        <begin position="134"/>
        <end position="196"/>
    </location>
</feature>
<evidence type="ECO:0000256" key="2">
    <source>
        <dbReference type="ARBA" id="ARBA00023125"/>
    </source>
</evidence>
<dbReference type="InterPro" id="IPR009057">
    <property type="entry name" value="Homeodomain-like_sf"/>
</dbReference>
<dbReference type="InterPro" id="IPR008422">
    <property type="entry name" value="KN_HD"/>
</dbReference>
<comment type="subcellular location">
    <subcellularLocation>
        <location evidence="1 5">Nucleus</location>
    </subcellularLocation>
</comment>
<dbReference type="CDD" id="cd00086">
    <property type="entry name" value="homeodomain"/>
    <property type="match status" value="1"/>
</dbReference>
<evidence type="ECO:0000256" key="4">
    <source>
        <dbReference type="ARBA" id="ARBA00023242"/>
    </source>
</evidence>
<proteinExistence type="predicted"/>
<keyword evidence="2 5" id="KW-0238">DNA-binding</keyword>
<dbReference type="SMART" id="SM00389">
    <property type="entry name" value="HOX"/>
    <property type="match status" value="1"/>
</dbReference>
<gene>
    <name evidence="8" type="primary">LOC106807213</name>
</gene>
<sequence length="248" mass="29154">MAALFQHSAVPDWLRANPLFVDLRSLLAQETRMCAAQPYTLLSMEHGHDASALTVAETNYQKELRRYGRLRCERVTQLQDFYHTQSTVLLMQRNKAMHNDPIRQQQILTYFNYRLVRLTDDVTLRLRRLRESYVVENRKFLSEKAVSVMTEWYEKHMNEPYANKEQMSELASQAGITLKQVKAWLSNKRNRTMNTRPKVMKRKLSEQLTDLCQELTRANKIPREELPRHLQGLEQMIRSTLGGESAKV</sequence>
<dbReference type="SUPFAM" id="SSF46689">
    <property type="entry name" value="Homeodomain-like"/>
    <property type="match status" value="1"/>
</dbReference>
<dbReference type="Proteomes" id="UP000695022">
    <property type="component" value="Unplaced"/>
</dbReference>
<organism evidence="7 8">
    <name type="scientific">Priapulus caudatus</name>
    <name type="common">Priapulid worm</name>
    <dbReference type="NCBI Taxonomy" id="37621"/>
    <lineage>
        <taxon>Eukaryota</taxon>
        <taxon>Metazoa</taxon>
        <taxon>Ecdysozoa</taxon>
        <taxon>Scalidophora</taxon>
        <taxon>Priapulida</taxon>
        <taxon>Priapulimorpha</taxon>
        <taxon>Priapulimorphida</taxon>
        <taxon>Priapulidae</taxon>
        <taxon>Priapulus</taxon>
    </lineage>
</organism>
<dbReference type="GeneID" id="106807213"/>
<evidence type="ECO:0000256" key="3">
    <source>
        <dbReference type="ARBA" id="ARBA00023155"/>
    </source>
</evidence>
<dbReference type="PANTHER" id="PTHR11850">
    <property type="entry name" value="HOMEOBOX PROTEIN TRANSCRIPTION FACTORS"/>
    <property type="match status" value="1"/>
</dbReference>